<evidence type="ECO:0000313" key="10">
    <source>
        <dbReference type="EMBL" id="HIU26403.1"/>
    </source>
</evidence>
<comment type="subcellular location">
    <subcellularLocation>
        <location evidence="1">Cell membrane</location>
        <topology evidence="1">Multi-pass membrane protein</topology>
    </subcellularLocation>
</comment>
<evidence type="ECO:0000259" key="9">
    <source>
        <dbReference type="Pfam" id="PF12821"/>
    </source>
</evidence>
<keyword evidence="6 8" id="KW-0472">Membrane</keyword>
<feature type="domain" description="Threonine/Serine exporter ThrE" evidence="9">
    <location>
        <begin position="6"/>
        <end position="132"/>
    </location>
</feature>
<keyword evidence="2" id="KW-1003">Cell membrane</keyword>
<dbReference type="GO" id="GO:0015744">
    <property type="term" value="P:succinate transport"/>
    <property type="evidence" value="ECO:0007669"/>
    <property type="project" value="TreeGrafter"/>
</dbReference>
<sequence>MTFLLQFVFIMFATCGFCIIFKVPVKHIVPCVIIGSLGWLIYQLSMYYDASPVLSCFTASCAVGLFSDICARLFKDASTIFIIPGILCLVPGSGMYHTMAAMLNHDMAEAASRGTETLLMAGAIAAGLLIIGSLIQVVRSLVKKTVNRIS</sequence>
<dbReference type="PANTHER" id="PTHR34390:SF1">
    <property type="entry name" value="SUCCINATE TRANSPORTER SUBUNIT YJJB-RELATED"/>
    <property type="match status" value="1"/>
</dbReference>
<comment type="caution">
    <text evidence="10">The sequence shown here is derived from an EMBL/GenBank/DDBJ whole genome shotgun (WGS) entry which is preliminary data.</text>
</comment>
<keyword evidence="3" id="KW-0997">Cell inner membrane</keyword>
<gene>
    <name evidence="10" type="ORF">IAC50_07935</name>
</gene>
<accession>A0A9D1I3A2</accession>
<evidence type="ECO:0000256" key="6">
    <source>
        <dbReference type="ARBA" id="ARBA00023136"/>
    </source>
</evidence>
<dbReference type="Pfam" id="PF12821">
    <property type="entry name" value="ThrE_2"/>
    <property type="match status" value="1"/>
</dbReference>
<dbReference type="Proteomes" id="UP000824090">
    <property type="component" value="Unassembled WGS sequence"/>
</dbReference>
<evidence type="ECO:0000256" key="3">
    <source>
        <dbReference type="ARBA" id="ARBA00022519"/>
    </source>
</evidence>
<evidence type="ECO:0000256" key="8">
    <source>
        <dbReference type="SAM" id="Phobius"/>
    </source>
</evidence>
<evidence type="ECO:0000256" key="4">
    <source>
        <dbReference type="ARBA" id="ARBA00022692"/>
    </source>
</evidence>
<dbReference type="GO" id="GO:0005886">
    <property type="term" value="C:plasma membrane"/>
    <property type="evidence" value="ECO:0007669"/>
    <property type="project" value="UniProtKB-SubCell"/>
</dbReference>
<reference evidence="10" key="1">
    <citation type="submission" date="2020-10" db="EMBL/GenBank/DDBJ databases">
        <authorList>
            <person name="Gilroy R."/>
        </authorList>
    </citation>
    <scope>NUCLEOTIDE SEQUENCE</scope>
    <source>
        <strain evidence="10">ChiHcec3-6078</strain>
    </source>
</reference>
<evidence type="ECO:0000256" key="7">
    <source>
        <dbReference type="ARBA" id="ARBA00034125"/>
    </source>
</evidence>
<dbReference type="PANTHER" id="PTHR34390">
    <property type="entry name" value="UPF0442 PROTEIN YJJB-RELATED"/>
    <property type="match status" value="1"/>
</dbReference>
<dbReference type="InterPro" id="IPR024528">
    <property type="entry name" value="ThrE_2"/>
</dbReference>
<protein>
    <submittedName>
        <fullName evidence="10">Threonine/serine exporter family protein</fullName>
    </submittedName>
</protein>
<dbReference type="AlphaFoldDB" id="A0A9D1I3A2"/>
<evidence type="ECO:0000256" key="2">
    <source>
        <dbReference type="ARBA" id="ARBA00022475"/>
    </source>
</evidence>
<name>A0A9D1I3A2_9FIRM</name>
<feature type="transmembrane region" description="Helical" evidence="8">
    <location>
        <begin position="118"/>
        <end position="138"/>
    </location>
</feature>
<keyword evidence="5 8" id="KW-1133">Transmembrane helix</keyword>
<keyword evidence="4 8" id="KW-0812">Transmembrane</keyword>
<comment type="similarity">
    <text evidence="7">Belongs to the ThrE exporter (TC 2.A.79) family.</text>
</comment>
<evidence type="ECO:0000256" key="5">
    <source>
        <dbReference type="ARBA" id="ARBA00022989"/>
    </source>
</evidence>
<evidence type="ECO:0000256" key="1">
    <source>
        <dbReference type="ARBA" id="ARBA00004651"/>
    </source>
</evidence>
<reference evidence="10" key="2">
    <citation type="journal article" date="2021" name="PeerJ">
        <title>Extensive microbial diversity within the chicken gut microbiome revealed by metagenomics and culture.</title>
        <authorList>
            <person name="Gilroy R."/>
            <person name="Ravi A."/>
            <person name="Getino M."/>
            <person name="Pursley I."/>
            <person name="Horton D.L."/>
            <person name="Alikhan N.F."/>
            <person name="Baker D."/>
            <person name="Gharbi K."/>
            <person name="Hall N."/>
            <person name="Watson M."/>
            <person name="Adriaenssens E.M."/>
            <person name="Foster-Nyarko E."/>
            <person name="Jarju S."/>
            <person name="Secka A."/>
            <person name="Antonio M."/>
            <person name="Oren A."/>
            <person name="Chaudhuri R.R."/>
            <person name="La Ragione R."/>
            <person name="Hildebrand F."/>
            <person name="Pallen M.J."/>
        </authorList>
    </citation>
    <scope>NUCLEOTIDE SEQUENCE</scope>
    <source>
        <strain evidence="10">ChiHcec3-6078</strain>
    </source>
</reference>
<feature type="transmembrane region" description="Helical" evidence="8">
    <location>
        <begin position="6"/>
        <end position="23"/>
    </location>
</feature>
<evidence type="ECO:0000313" key="11">
    <source>
        <dbReference type="Proteomes" id="UP000824090"/>
    </source>
</evidence>
<proteinExistence type="inferred from homology"/>
<organism evidence="10 11">
    <name type="scientific">Candidatus Allocopromorpha excrementigallinarum</name>
    <dbReference type="NCBI Taxonomy" id="2840742"/>
    <lineage>
        <taxon>Bacteria</taxon>
        <taxon>Bacillati</taxon>
        <taxon>Bacillota</taxon>
        <taxon>Clostridia</taxon>
        <taxon>Eubacteriales</taxon>
        <taxon>Eubacteriaceae</taxon>
        <taxon>Eubacteriaceae incertae sedis</taxon>
        <taxon>Candidatus Allocopromorpha</taxon>
    </lineage>
</organism>
<dbReference type="InterPro" id="IPR050539">
    <property type="entry name" value="ThrE_Dicarb/AminoAcid_Exp"/>
</dbReference>
<feature type="transmembrane region" description="Helical" evidence="8">
    <location>
        <begin position="50"/>
        <end position="67"/>
    </location>
</feature>
<feature type="transmembrane region" description="Helical" evidence="8">
    <location>
        <begin position="79"/>
        <end position="98"/>
    </location>
</feature>
<dbReference type="EMBL" id="DVMP01000147">
    <property type="protein sequence ID" value="HIU26403.1"/>
    <property type="molecule type" value="Genomic_DNA"/>
</dbReference>